<proteinExistence type="predicted"/>
<organism evidence="1">
    <name type="scientific">Rosellinia necatrix</name>
    <name type="common">White root-rot fungus</name>
    <dbReference type="NCBI Taxonomy" id="77044"/>
    <lineage>
        <taxon>Eukaryota</taxon>
        <taxon>Fungi</taxon>
        <taxon>Dikarya</taxon>
        <taxon>Ascomycota</taxon>
        <taxon>Pezizomycotina</taxon>
        <taxon>Sordariomycetes</taxon>
        <taxon>Xylariomycetidae</taxon>
        <taxon>Xylariales</taxon>
        <taxon>Xylariaceae</taxon>
        <taxon>Rosellinia</taxon>
    </lineage>
</organism>
<dbReference type="AlphaFoldDB" id="A0A1S8AAV1"/>
<accession>A0A1S8AAV1</accession>
<dbReference type="EMBL" id="DF977532">
    <property type="protein sequence ID" value="GAW27221.1"/>
    <property type="molecule type" value="Genomic_DNA"/>
</dbReference>
<keyword evidence="2" id="KW-1185">Reference proteome</keyword>
<evidence type="ECO:0000313" key="1">
    <source>
        <dbReference type="EMBL" id="GAW27221.1"/>
    </source>
</evidence>
<reference evidence="1" key="1">
    <citation type="submission" date="2016-03" db="EMBL/GenBank/DDBJ databases">
        <title>Draft genome sequence of Rosellinia necatrix.</title>
        <authorList>
            <person name="Kanematsu S."/>
        </authorList>
    </citation>
    <scope>NUCLEOTIDE SEQUENCE [LARGE SCALE GENOMIC DNA]</scope>
    <source>
        <strain evidence="1">W97</strain>
    </source>
</reference>
<protein>
    <submittedName>
        <fullName evidence="1">Uncharacterized protein</fullName>
    </submittedName>
</protein>
<sequence length="70" mass="7751">MALEGSPTDRIMAPEADTQPGRAVVRHRPFLYTDSRHFVALDWMAILVEAPKSDLARPSQIKIYIAGKSG</sequence>
<dbReference type="Proteomes" id="UP000054516">
    <property type="component" value="Unassembled WGS sequence"/>
</dbReference>
<gene>
    <name evidence="1" type="ORF">SAMD00023353_8700130</name>
</gene>
<name>A0A1S8AAV1_ROSNE</name>
<evidence type="ECO:0000313" key="2">
    <source>
        <dbReference type="Proteomes" id="UP000054516"/>
    </source>
</evidence>